<protein>
    <submittedName>
        <fullName evidence="1">Uncharacterized protein</fullName>
    </submittedName>
</protein>
<dbReference type="AlphaFoldDB" id="A0ABD6APB9"/>
<accession>A0ABD6APB9</accession>
<proteinExistence type="predicted"/>
<comment type="caution">
    <text evidence="1">The sequence shown here is derived from an EMBL/GenBank/DDBJ whole genome shotgun (WGS) entry which is preliminary data.</text>
</comment>
<evidence type="ECO:0000313" key="1">
    <source>
        <dbReference type="EMBL" id="MFC7325987.1"/>
    </source>
</evidence>
<organism evidence="1 2">
    <name type="scientific">Halorubrum rutilum</name>
    <dbReference type="NCBI Taxonomy" id="1364933"/>
    <lineage>
        <taxon>Archaea</taxon>
        <taxon>Methanobacteriati</taxon>
        <taxon>Methanobacteriota</taxon>
        <taxon>Stenosarchaea group</taxon>
        <taxon>Halobacteria</taxon>
        <taxon>Halobacteriales</taxon>
        <taxon>Haloferacaceae</taxon>
        <taxon>Halorubrum</taxon>
    </lineage>
</organism>
<name>A0ABD6APB9_9EURY</name>
<reference evidence="1 2" key="1">
    <citation type="journal article" date="2019" name="Int. J. Syst. Evol. Microbiol.">
        <title>The Global Catalogue of Microorganisms (GCM) 10K type strain sequencing project: providing services to taxonomists for standard genome sequencing and annotation.</title>
        <authorList>
            <consortium name="The Broad Institute Genomics Platform"/>
            <consortium name="The Broad Institute Genome Sequencing Center for Infectious Disease"/>
            <person name="Wu L."/>
            <person name="Ma J."/>
        </authorList>
    </citation>
    <scope>NUCLEOTIDE SEQUENCE [LARGE SCALE GENOMIC DNA]</scope>
    <source>
        <strain evidence="1 2">CGMCC 1.12554</strain>
    </source>
</reference>
<dbReference type="Proteomes" id="UP001596545">
    <property type="component" value="Unassembled WGS sequence"/>
</dbReference>
<keyword evidence="2" id="KW-1185">Reference proteome</keyword>
<evidence type="ECO:0000313" key="2">
    <source>
        <dbReference type="Proteomes" id="UP001596545"/>
    </source>
</evidence>
<sequence length="119" mass="13897">MLVTIKLERFPTRICELLIKSNPREDFLEILSRVLSTRFHAEFELWEQHRRRSTANLFRLSCLDHLLTNTAQHQEPQSDSATTVKGVAFSLHFHNNHIPVLNPTLIVACLKKNIFTLFM</sequence>
<gene>
    <name evidence="1" type="ORF">ACFQMF_15590</name>
</gene>
<dbReference type="EMBL" id="JBHTBL010000021">
    <property type="protein sequence ID" value="MFC7325987.1"/>
    <property type="molecule type" value="Genomic_DNA"/>
</dbReference>
<dbReference type="RefSeq" id="WP_256410077.1">
    <property type="nucleotide sequence ID" value="NZ_JANHDN010000010.1"/>
</dbReference>